<evidence type="ECO:0000313" key="2">
    <source>
        <dbReference type="Proteomes" id="UP000325182"/>
    </source>
</evidence>
<evidence type="ECO:0000313" key="1">
    <source>
        <dbReference type="EMBL" id="TYS01614.1"/>
    </source>
</evidence>
<sequence>MREIEVLIDTEEIAEFFFQELVRRGYVPSEEELEEIADITFEYLIEKCIIDEDPDDDEY</sequence>
<comment type="caution">
    <text evidence="1">The sequence shown here is derived from an EMBL/GenBank/DDBJ whole genome shotgun (WGS) entry which is preliminary data.</text>
</comment>
<dbReference type="Proteomes" id="UP000325182">
    <property type="component" value="Unassembled WGS sequence"/>
</dbReference>
<dbReference type="EMBL" id="VTEG01000001">
    <property type="protein sequence ID" value="TYS01614.1"/>
    <property type="molecule type" value="Genomic_DNA"/>
</dbReference>
<organism evidence="1 2">
    <name type="scientific">Rossellomorea vietnamensis</name>
    <dbReference type="NCBI Taxonomy" id="218284"/>
    <lineage>
        <taxon>Bacteria</taxon>
        <taxon>Bacillati</taxon>
        <taxon>Bacillota</taxon>
        <taxon>Bacilli</taxon>
        <taxon>Bacillales</taxon>
        <taxon>Bacillaceae</taxon>
        <taxon>Rossellomorea</taxon>
    </lineage>
</organism>
<proteinExistence type="predicted"/>
<name>A0A5D4MK11_9BACI</name>
<protein>
    <submittedName>
        <fullName evidence="1">YozD family protein</fullName>
    </submittedName>
</protein>
<dbReference type="AlphaFoldDB" id="A0A5D4MK11"/>
<accession>A0A5D4MK11</accession>
<dbReference type="InterPro" id="IPR025545">
    <property type="entry name" value="YozD"/>
</dbReference>
<reference evidence="1 2" key="1">
    <citation type="submission" date="2019-08" db="EMBL/GenBank/DDBJ databases">
        <title>Bacillus genomes from the desert of Cuatro Cienegas, Coahuila.</title>
        <authorList>
            <person name="Olmedo-Alvarez G."/>
        </authorList>
    </citation>
    <scope>NUCLEOTIDE SEQUENCE [LARGE SCALE GENOMIC DNA]</scope>
    <source>
        <strain evidence="1 2">CH128b_4D</strain>
    </source>
</reference>
<dbReference type="RefSeq" id="WP_113929306.1">
    <property type="nucleotide sequence ID" value="NZ_VTEG01000001.1"/>
</dbReference>
<dbReference type="Pfam" id="PF14162">
    <property type="entry name" value="YozD"/>
    <property type="match status" value="1"/>
</dbReference>
<gene>
    <name evidence="1" type="ORF">FZC84_02930</name>
</gene>